<proteinExistence type="predicted"/>
<accession>A0A2A5CCF8</accession>
<gene>
    <name evidence="2" type="ORF">COA71_09260</name>
</gene>
<protein>
    <submittedName>
        <fullName evidence="2">Uncharacterized protein</fullName>
    </submittedName>
</protein>
<evidence type="ECO:0000313" key="3">
    <source>
        <dbReference type="Proteomes" id="UP000228987"/>
    </source>
</evidence>
<dbReference type="EMBL" id="NVWI01000006">
    <property type="protein sequence ID" value="PCJ41215.1"/>
    <property type="molecule type" value="Genomic_DNA"/>
</dbReference>
<reference evidence="3" key="1">
    <citation type="submission" date="2017-08" db="EMBL/GenBank/DDBJ databases">
        <title>A dynamic microbial community with high functional redundancy inhabits the cold, oxic subseafloor aquifer.</title>
        <authorList>
            <person name="Tully B.J."/>
            <person name="Wheat C.G."/>
            <person name="Glazer B.T."/>
            <person name="Huber J.A."/>
        </authorList>
    </citation>
    <scope>NUCLEOTIDE SEQUENCE [LARGE SCALE GENOMIC DNA]</scope>
</reference>
<dbReference type="AlphaFoldDB" id="A0A2A5CCF8"/>
<evidence type="ECO:0000313" key="2">
    <source>
        <dbReference type="EMBL" id="PCJ41215.1"/>
    </source>
</evidence>
<feature type="chain" id="PRO_5013354495" evidence="1">
    <location>
        <begin position="31"/>
        <end position="185"/>
    </location>
</feature>
<dbReference type="Proteomes" id="UP000228987">
    <property type="component" value="Unassembled WGS sequence"/>
</dbReference>
<comment type="caution">
    <text evidence="2">The sequence shown here is derived from an EMBL/GenBank/DDBJ whole genome shotgun (WGS) entry which is preliminary data.</text>
</comment>
<name>A0A2A5CCF8_9GAMM</name>
<keyword evidence="1" id="KW-0732">Signal</keyword>
<sequence>MQVHHTNKKKIGWGIVLASLTCLMQPVAHAQSEVEILDSVRACQNLTGMSSRLACYDRILPPTAGSAATVEAVDRGNRASLPVTREAELEATVAELEEQLVRETGAIIPTAQIIEVERPSVRTSRLVAADGRVFVESNPTTIVRWPETPFDVDINRSITGTITLRAIGVSRDRGQGRGVRVVQER</sequence>
<feature type="signal peptide" evidence="1">
    <location>
        <begin position="1"/>
        <end position="30"/>
    </location>
</feature>
<evidence type="ECO:0000256" key="1">
    <source>
        <dbReference type="SAM" id="SignalP"/>
    </source>
</evidence>
<organism evidence="2 3">
    <name type="scientific">SAR86 cluster bacterium</name>
    <dbReference type="NCBI Taxonomy" id="2030880"/>
    <lineage>
        <taxon>Bacteria</taxon>
        <taxon>Pseudomonadati</taxon>
        <taxon>Pseudomonadota</taxon>
        <taxon>Gammaproteobacteria</taxon>
        <taxon>SAR86 cluster</taxon>
    </lineage>
</organism>